<comment type="subcellular location">
    <subcellularLocation>
        <location evidence="1">Cell membrane</location>
        <topology evidence="1">Multi-pass membrane protein</topology>
    </subcellularLocation>
</comment>
<dbReference type="Pfam" id="PF02687">
    <property type="entry name" value="FtsX"/>
    <property type="match status" value="1"/>
</dbReference>
<feature type="transmembrane region" description="Helical" evidence="7">
    <location>
        <begin position="15"/>
        <end position="33"/>
    </location>
</feature>
<evidence type="ECO:0000256" key="3">
    <source>
        <dbReference type="ARBA" id="ARBA00022475"/>
    </source>
</evidence>
<evidence type="ECO:0000256" key="2">
    <source>
        <dbReference type="ARBA" id="ARBA00005236"/>
    </source>
</evidence>
<evidence type="ECO:0000259" key="8">
    <source>
        <dbReference type="Pfam" id="PF02687"/>
    </source>
</evidence>
<gene>
    <name evidence="10" type="ORF">C0187_07040</name>
</gene>
<dbReference type="AlphaFoldDB" id="A0A2J6WGF1"/>
<comment type="caution">
    <text evidence="10">The sequence shown here is derived from an EMBL/GenBank/DDBJ whole genome shotgun (WGS) entry which is preliminary data.</text>
</comment>
<evidence type="ECO:0000256" key="7">
    <source>
        <dbReference type="SAM" id="Phobius"/>
    </source>
</evidence>
<evidence type="ECO:0000256" key="4">
    <source>
        <dbReference type="ARBA" id="ARBA00022692"/>
    </source>
</evidence>
<dbReference type="InterPro" id="IPR003838">
    <property type="entry name" value="ABC3_permease_C"/>
</dbReference>
<feature type="domain" description="ABC3 transporter permease C-terminal" evidence="8">
    <location>
        <begin position="260"/>
        <end position="376"/>
    </location>
</feature>
<keyword evidence="6 7" id="KW-0472">Membrane</keyword>
<keyword evidence="3" id="KW-1003">Cell membrane</keyword>
<evidence type="ECO:0000256" key="6">
    <source>
        <dbReference type="ARBA" id="ARBA00023136"/>
    </source>
</evidence>
<dbReference type="Proteomes" id="UP000242881">
    <property type="component" value="Unassembled WGS sequence"/>
</dbReference>
<evidence type="ECO:0000313" key="11">
    <source>
        <dbReference type="Proteomes" id="UP000242881"/>
    </source>
</evidence>
<name>A0A2J6WGF1_9BACT</name>
<keyword evidence="5 7" id="KW-1133">Transmembrane helix</keyword>
<proteinExistence type="inferred from homology"/>
<dbReference type="PANTHER" id="PTHR30489">
    <property type="entry name" value="LIPOPROTEIN-RELEASING SYSTEM TRANSMEMBRANE PROTEIN LOLE"/>
    <property type="match status" value="1"/>
</dbReference>
<dbReference type="PANTHER" id="PTHR30489:SF0">
    <property type="entry name" value="LIPOPROTEIN-RELEASING SYSTEM TRANSMEMBRANE PROTEIN LOLE"/>
    <property type="match status" value="1"/>
</dbReference>
<evidence type="ECO:0000259" key="9">
    <source>
        <dbReference type="Pfam" id="PF12704"/>
    </source>
</evidence>
<protein>
    <submittedName>
        <fullName evidence="10">ABC transporter permease</fullName>
    </submittedName>
</protein>
<sequence>MNIFTIPLKNIRRKILRSCIILFIFSVGVVSLYKVSKVVSQTLEEKLNKFGADIIINPKSESLTINYGSVNLGNILYDIKYLELPPLIDKIRNIKYKNNISVIAPKLVVVKEINGKKIGVVGVNFAEELKIKNYWNINGTVPHNKDEILVGSETSMNLKLKTGDEVNLHGKLFKVSGILEKVGSEEDYLVFIDILTLQQMTALINKGNFIEISALCSGCPIDEIVAELEKVIPDVKINALQKIVKQRMSAIHFVQHLSYMVSGVILITSCFMIALFIFNSVNERKKEIGILRSMGYSSGDIFIIFSFEGVLIGFLSGLVGYLLSLMVSNSVLKYLHVENINFSFNLLEMLFVVIAMVLLSLISASYPSYKASTIEPADTIVSL</sequence>
<feature type="transmembrane region" description="Helical" evidence="7">
    <location>
        <begin position="342"/>
        <end position="362"/>
    </location>
</feature>
<dbReference type="InterPro" id="IPR025857">
    <property type="entry name" value="MacB_PCD"/>
</dbReference>
<keyword evidence="4 7" id="KW-0812">Transmembrane</keyword>
<feature type="transmembrane region" description="Helical" evidence="7">
    <location>
        <begin position="257"/>
        <end position="281"/>
    </location>
</feature>
<feature type="domain" description="MacB-like periplasmic core" evidence="9">
    <location>
        <begin position="39"/>
        <end position="204"/>
    </location>
</feature>
<dbReference type="GO" id="GO:0044874">
    <property type="term" value="P:lipoprotein localization to outer membrane"/>
    <property type="evidence" value="ECO:0007669"/>
    <property type="project" value="TreeGrafter"/>
</dbReference>
<comment type="similarity">
    <text evidence="2">Belongs to the ABC-4 integral membrane protein family. LolC/E subfamily.</text>
</comment>
<evidence type="ECO:0000256" key="1">
    <source>
        <dbReference type="ARBA" id="ARBA00004651"/>
    </source>
</evidence>
<dbReference type="InterPro" id="IPR051447">
    <property type="entry name" value="Lipoprotein-release_system"/>
</dbReference>
<reference evidence="10 11" key="1">
    <citation type="submission" date="2018-01" db="EMBL/GenBank/DDBJ databases">
        <title>Metagenomic assembled genomes from two thermal pools in the Uzon Caldera, Kamchatka, Russia.</title>
        <authorList>
            <person name="Wilkins L."/>
            <person name="Ettinger C."/>
        </authorList>
    </citation>
    <scope>NUCLEOTIDE SEQUENCE [LARGE SCALE GENOMIC DNA]</scope>
    <source>
        <strain evidence="10">ZAV-05</strain>
    </source>
</reference>
<dbReference type="EMBL" id="PNIN01000072">
    <property type="protein sequence ID" value="PMP69439.1"/>
    <property type="molecule type" value="Genomic_DNA"/>
</dbReference>
<evidence type="ECO:0000256" key="5">
    <source>
        <dbReference type="ARBA" id="ARBA00022989"/>
    </source>
</evidence>
<dbReference type="GO" id="GO:0098797">
    <property type="term" value="C:plasma membrane protein complex"/>
    <property type="evidence" value="ECO:0007669"/>
    <property type="project" value="TreeGrafter"/>
</dbReference>
<evidence type="ECO:0000313" key="10">
    <source>
        <dbReference type="EMBL" id="PMP69439.1"/>
    </source>
</evidence>
<dbReference type="Pfam" id="PF12704">
    <property type="entry name" value="MacB_PCD"/>
    <property type="match status" value="1"/>
</dbReference>
<organism evidence="10 11">
    <name type="scientific">Calditerrivibrio nitroreducens</name>
    <dbReference type="NCBI Taxonomy" id="477976"/>
    <lineage>
        <taxon>Bacteria</taxon>
        <taxon>Pseudomonadati</taxon>
        <taxon>Deferribacterota</taxon>
        <taxon>Deferribacteres</taxon>
        <taxon>Deferribacterales</taxon>
        <taxon>Calditerrivibrionaceae</taxon>
    </lineage>
</organism>
<feature type="transmembrane region" description="Helical" evidence="7">
    <location>
        <begin position="301"/>
        <end position="322"/>
    </location>
</feature>
<accession>A0A2J6WGF1</accession>